<keyword evidence="2" id="KW-0677">Repeat</keyword>
<keyword evidence="1 3" id="KW-0853">WD repeat</keyword>
<feature type="compositionally biased region" description="Low complexity" evidence="4">
    <location>
        <begin position="664"/>
        <end position="676"/>
    </location>
</feature>
<evidence type="ECO:0008006" key="7">
    <source>
        <dbReference type="Google" id="ProtNLM"/>
    </source>
</evidence>
<dbReference type="EMBL" id="JAQGDS010000007">
    <property type="protein sequence ID" value="KAJ6259301.1"/>
    <property type="molecule type" value="Genomic_DNA"/>
</dbReference>
<dbReference type="PROSITE" id="PS50294">
    <property type="entry name" value="WD_REPEATS_REGION"/>
    <property type="match status" value="2"/>
</dbReference>
<dbReference type="InterPro" id="IPR021772">
    <property type="entry name" value="WDR48/Bun107"/>
</dbReference>
<evidence type="ECO:0000256" key="2">
    <source>
        <dbReference type="ARBA" id="ARBA00022737"/>
    </source>
</evidence>
<evidence type="ECO:0000313" key="6">
    <source>
        <dbReference type="Proteomes" id="UP001221413"/>
    </source>
</evidence>
<dbReference type="InterPro" id="IPR015943">
    <property type="entry name" value="WD40/YVTN_repeat-like_dom_sf"/>
</dbReference>
<dbReference type="PROSITE" id="PS00678">
    <property type="entry name" value="WD_REPEATS_1"/>
    <property type="match status" value="1"/>
</dbReference>
<dbReference type="Gene3D" id="2.130.10.10">
    <property type="entry name" value="YVTN repeat-like/Quinoprotein amine dehydrogenase"/>
    <property type="match status" value="2"/>
</dbReference>
<dbReference type="GO" id="GO:0043130">
    <property type="term" value="F:ubiquitin binding"/>
    <property type="evidence" value="ECO:0007669"/>
    <property type="project" value="TreeGrafter"/>
</dbReference>
<reference evidence="5" key="1">
    <citation type="submission" date="2023-01" db="EMBL/GenBank/DDBJ databases">
        <title>The chitinases involved in constricting ring structure development in the nematode-trapping fungus Drechslerella dactyloides.</title>
        <authorList>
            <person name="Wang R."/>
            <person name="Zhang L."/>
            <person name="Tang P."/>
            <person name="Li S."/>
            <person name="Liang L."/>
        </authorList>
    </citation>
    <scope>NUCLEOTIDE SEQUENCE</scope>
    <source>
        <strain evidence="5">YMF1.00031</strain>
    </source>
</reference>
<feature type="compositionally biased region" description="Low complexity" evidence="4">
    <location>
        <begin position="717"/>
        <end position="764"/>
    </location>
</feature>
<evidence type="ECO:0000256" key="1">
    <source>
        <dbReference type="ARBA" id="ARBA00022574"/>
    </source>
</evidence>
<dbReference type="CDD" id="cd17041">
    <property type="entry name" value="Ubl_WDR48"/>
    <property type="match status" value="1"/>
</dbReference>
<feature type="region of interest" description="Disordered" evidence="4">
    <location>
        <begin position="608"/>
        <end position="645"/>
    </location>
</feature>
<accession>A0AAD6NH24</accession>
<evidence type="ECO:0000256" key="3">
    <source>
        <dbReference type="PROSITE-ProRule" id="PRU00221"/>
    </source>
</evidence>
<proteinExistence type="predicted"/>
<dbReference type="InterPro" id="IPR001680">
    <property type="entry name" value="WD40_rpt"/>
</dbReference>
<dbReference type="Pfam" id="PF00400">
    <property type="entry name" value="WD40"/>
    <property type="match status" value="4"/>
</dbReference>
<dbReference type="SUPFAM" id="SSF50978">
    <property type="entry name" value="WD40 repeat-like"/>
    <property type="match status" value="1"/>
</dbReference>
<feature type="repeat" description="WD" evidence="3">
    <location>
        <begin position="90"/>
        <end position="121"/>
    </location>
</feature>
<gene>
    <name evidence="5" type="ORF">Dda_6201</name>
</gene>
<dbReference type="PANTHER" id="PTHR19862">
    <property type="entry name" value="WD REPEAT-CONTAINING PROTEIN 48"/>
    <property type="match status" value="1"/>
</dbReference>
<feature type="region of interest" description="Disordered" evidence="4">
    <location>
        <begin position="1038"/>
        <end position="1072"/>
    </location>
</feature>
<feature type="region of interest" description="Disordered" evidence="4">
    <location>
        <begin position="664"/>
        <end position="789"/>
    </location>
</feature>
<evidence type="ECO:0000313" key="5">
    <source>
        <dbReference type="EMBL" id="KAJ6259301.1"/>
    </source>
</evidence>
<evidence type="ECO:0000256" key="4">
    <source>
        <dbReference type="SAM" id="MobiDB-lite"/>
    </source>
</evidence>
<dbReference type="PROSITE" id="PS50082">
    <property type="entry name" value="WD_REPEATS_2"/>
    <property type="match status" value="2"/>
</dbReference>
<feature type="repeat" description="WD" evidence="3">
    <location>
        <begin position="227"/>
        <end position="268"/>
    </location>
</feature>
<feature type="compositionally biased region" description="Polar residues" evidence="4">
    <location>
        <begin position="624"/>
        <end position="639"/>
    </location>
</feature>
<dbReference type="Pfam" id="PF11816">
    <property type="entry name" value="DUF3337"/>
    <property type="match status" value="1"/>
</dbReference>
<dbReference type="GO" id="GO:0000724">
    <property type="term" value="P:double-strand break repair via homologous recombination"/>
    <property type="evidence" value="ECO:0007669"/>
    <property type="project" value="TreeGrafter"/>
</dbReference>
<dbReference type="PANTHER" id="PTHR19862:SF14">
    <property type="entry name" value="WD REPEAT-CONTAINING PROTEIN 48"/>
    <property type="match status" value="1"/>
</dbReference>
<dbReference type="SMART" id="SM00320">
    <property type="entry name" value="WD40"/>
    <property type="match status" value="7"/>
</dbReference>
<keyword evidence="6" id="KW-1185">Reference proteome</keyword>
<dbReference type="InterPro" id="IPR019775">
    <property type="entry name" value="WD40_repeat_CS"/>
</dbReference>
<dbReference type="AlphaFoldDB" id="A0AAD6NH24"/>
<protein>
    <recommendedName>
        <fullName evidence="7">WD repeat protein</fullName>
    </recommendedName>
</protein>
<feature type="region of interest" description="Disordered" evidence="4">
    <location>
        <begin position="60"/>
        <end position="86"/>
    </location>
</feature>
<comment type="caution">
    <text evidence="5">The sequence shown here is derived from an EMBL/GenBank/DDBJ whole genome shotgun (WGS) entry which is preliminary data.</text>
</comment>
<dbReference type="CDD" id="cd00200">
    <property type="entry name" value="WD40"/>
    <property type="match status" value="1"/>
</dbReference>
<sequence>MARKARQKISYVLPLPNSPGGHRLGVNSLALDLHGTLYSAGRDGVICAWDVHTDLTPPPDPAVANGDGLPTTVNTAPKPRPPPSTFKSQVQAHTHWVNDLALTSDSSAVVSCSSDLTVKLWRPASKTPPADLGSHTDYVKCVVASGPESKTSGTWVASGGLDRKIFLWDLSGQGEQLCIDVGDGGDKDNPKGSVYSLGIGGGILASGGPESVVRLWDPRSGKPITKFVGHTDLVRSILISQDANIILSASSDATVKMWSVTGGRCLHTLTMHNDSVWSLHSSHPQLELFHSADRTGLVAKTDIRNIGEIEEGICVAVCQENEGVNKVIADGGRGDYIWTATSSSRIHRWLDVDTNAEIASPKEAAGASPKSPGLPTMHPQHQHRPSNASISTVVGYPKKSNKPMIQLNSILRLSNTSAFTTHEVRDPDEVTIYSIPQARHASITEAMMGVEDTGDTKPIYEQPDETIEGQNGLIKHILLNDRRRVLTVDSAGDVLEWDLVKCTVLKEWGKRHIEEVHREVNTRENVANWCQVDTRTGRLACVLEENYCFDAEMYADEVEMDQKIEFRDDHRINLGKWVLRYLFSNLIDEEIRRDDDYRKDLAAAQAAREAQRRQNAPSAITLPSPASQFTEPTTPSATMTPRPGLNGMVGVPYPATPGMSIGLATPAATHFPTTTPGGAGSTLPPTVEEESKPGDKPGTAESDYFTIPPKSKDDESSTTTAASSGITNTPNLPAATPAEPAAAATPAAQPTTPAATSKLSLSKLWSKKPKPAEEKKPEEPKPEEPVEPVKLVEQFDDTLLGVLRRIRRSYDAYTPDRVLPDFSIKTAICPSLPTETPVLKHPPEMVLIIQEDSPDSGGMKDVYRGTVGEVGNEADELEKVLPGWVAEAILLNKVPLKEVVKVSFVLLPWKDKLMNIGDINDPNNRLNANRMLRARKIVTYIYDRLDPLPAQAGGPGTDFGDERRRPEEWLELLVKDEIIPLNMTLATMKAHVWRTGGDVVVHYRIKGGEEPIERRKIEAPVVVEAPVAMKAPRSMVAEAEEHLANSSAGGADGADGALDVPDTSGEEAEKSG</sequence>
<dbReference type="InterPro" id="IPR036322">
    <property type="entry name" value="WD40_repeat_dom_sf"/>
</dbReference>
<name>A0AAD6NH24_DREDA</name>
<organism evidence="5 6">
    <name type="scientific">Drechslerella dactyloides</name>
    <name type="common">Nematode-trapping fungus</name>
    <name type="synonym">Arthrobotrys dactyloides</name>
    <dbReference type="NCBI Taxonomy" id="74499"/>
    <lineage>
        <taxon>Eukaryota</taxon>
        <taxon>Fungi</taxon>
        <taxon>Dikarya</taxon>
        <taxon>Ascomycota</taxon>
        <taxon>Pezizomycotina</taxon>
        <taxon>Orbiliomycetes</taxon>
        <taxon>Orbiliales</taxon>
        <taxon>Orbiliaceae</taxon>
        <taxon>Drechslerella</taxon>
    </lineage>
</organism>
<dbReference type="Proteomes" id="UP001221413">
    <property type="component" value="Unassembled WGS sequence"/>
</dbReference>
<dbReference type="InterPro" id="IPR051246">
    <property type="entry name" value="WDR48"/>
</dbReference>
<feature type="region of interest" description="Disordered" evidence="4">
    <location>
        <begin position="361"/>
        <end position="387"/>
    </location>
</feature>
<feature type="compositionally biased region" description="Basic and acidic residues" evidence="4">
    <location>
        <begin position="770"/>
        <end position="784"/>
    </location>
</feature>